<evidence type="ECO:0000313" key="5">
    <source>
        <dbReference type="Proteomes" id="UP001597237"/>
    </source>
</evidence>
<keyword evidence="5" id="KW-1185">Reference proteome</keyword>
<evidence type="ECO:0000256" key="1">
    <source>
        <dbReference type="ARBA" id="ARBA00007274"/>
    </source>
</evidence>
<dbReference type="CDD" id="cd03360">
    <property type="entry name" value="LbH_AT_putative"/>
    <property type="match status" value="1"/>
</dbReference>
<organism evidence="4 5">
    <name type="scientific">Phenylobacterium terrae</name>
    <dbReference type="NCBI Taxonomy" id="2665495"/>
    <lineage>
        <taxon>Bacteria</taxon>
        <taxon>Pseudomonadati</taxon>
        <taxon>Pseudomonadota</taxon>
        <taxon>Alphaproteobacteria</taxon>
        <taxon>Caulobacterales</taxon>
        <taxon>Caulobacteraceae</taxon>
        <taxon>Phenylobacterium</taxon>
    </lineage>
</organism>
<dbReference type="Gene3D" id="2.160.10.10">
    <property type="entry name" value="Hexapeptide repeat proteins"/>
    <property type="match status" value="1"/>
</dbReference>
<protein>
    <submittedName>
        <fullName evidence="4">Acetyltransferase</fullName>
    </submittedName>
</protein>
<evidence type="ECO:0000313" key="4">
    <source>
        <dbReference type="EMBL" id="MFD1783584.1"/>
    </source>
</evidence>
<dbReference type="InterPro" id="IPR020019">
    <property type="entry name" value="AcTrfase_PglD-like"/>
</dbReference>
<keyword evidence="3" id="KW-0677">Repeat</keyword>
<dbReference type="InterPro" id="IPR050179">
    <property type="entry name" value="Trans_hexapeptide_repeat"/>
</dbReference>
<reference evidence="5" key="1">
    <citation type="journal article" date="2019" name="Int. J. Syst. Evol. Microbiol.">
        <title>The Global Catalogue of Microorganisms (GCM) 10K type strain sequencing project: providing services to taxonomists for standard genome sequencing and annotation.</title>
        <authorList>
            <consortium name="The Broad Institute Genomics Platform"/>
            <consortium name="The Broad Institute Genome Sequencing Center for Infectious Disease"/>
            <person name="Wu L."/>
            <person name="Ma J."/>
        </authorList>
    </citation>
    <scope>NUCLEOTIDE SEQUENCE [LARGE SCALE GENOMIC DNA]</scope>
    <source>
        <strain evidence="5">DFY28</strain>
    </source>
</reference>
<name>A0ABW4N075_9CAUL</name>
<sequence>MRPLVMIGAGAGSLPRIIAEAAAAAGAPLAGYLDADEAPEPPTTPIPRLGDAARLDDAAFLAAHDFVLGVQGRGRRALADALVARGGRLPVLAHPAAIVSTTATIGEGTILSAGVIVQSDARIGRLCLLNTACTIDHDNVLGDEVSVAPGAHTAGRVTIRDGAFIGLGAVVINNVVVGARATVGAGAVVTRDVPEGATVVGNPARVLPNKSG</sequence>
<keyword evidence="2" id="KW-0808">Transferase</keyword>
<dbReference type="SUPFAM" id="SSF51161">
    <property type="entry name" value="Trimeric LpxA-like enzymes"/>
    <property type="match status" value="1"/>
</dbReference>
<proteinExistence type="inferred from homology"/>
<dbReference type="Proteomes" id="UP001597237">
    <property type="component" value="Unassembled WGS sequence"/>
</dbReference>
<gene>
    <name evidence="4" type="ORF">ACFSC0_09290</name>
</gene>
<dbReference type="InterPro" id="IPR018357">
    <property type="entry name" value="Hexapep_transf_CS"/>
</dbReference>
<dbReference type="PROSITE" id="PS00101">
    <property type="entry name" value="HEXAPEP_TRANSFERASES"/>
    <property type="match status" value="1"/>
</dbReference>
<dbReference type="PANTHER" id="PTHR43300:SF7">
    <property type="entry name" value="UDP-N-ACETYLBACILLOSAMINE N-ACETYLTRANSFERASE"/>
    <property type="match status" value="1"/>
</dbReference>
<comment type="caution">
    <text evidence="4">The sequence shown here is derived from an EMBL/GenBank/DDBJ whole genome shotgun (WGS) entry which is preliminary data.</text>
</comment>
<evidence type="ECO:0000256" key="3">
    <source>
        <dbReference type="ARBA" id="ARBA00022737"/>
    </source>
</evidence>
<dbReference type="NCBIfam" id="TIGR03570">
    <property type="entry name" value="NeuD_NnaD"/>
    <property type="match status" value="1"/>
</dbReference>
<dbReference type="EMBL" id="JBHUEY010000001">
    <property type="protein sequence ID" value="MFD1783584.1"/>
    <property type="molecule type" value="Genomic_DNA"/>
</dbReference>
<dbReference type="RefSeq" id="WP_377283222.1">
    <property type="nucleotide sequence ID" value="NZ_JBHRSI010000008.1"/>
</dbReference>
<dbReference type="PANTHER" id="PTHR43300">
    <property type="entry name" value="ACETYLTRANSFERASE"/>
    <property type="match status" value="1"/>
</dbReference>
<dbReference type="InterPro" id="IPR011004">
    <property type="entry name" value="Trimer_LpxA-like_sf"/>
</dbReference>
<accession>A0ABW4N075</accession>
<evidence type="ECO:0000256" key="2">
    <source>
        <dbReference type="ARBA" id="ARBA00022679"/>
    </source>
</evidence>
<comment type="similarity">
    <text evidence="1">Belongs to the transferase hexapeptide repeat family.</text>
</comment>